<evidence type="ECO:0000259" key="5">
    <source>
        <dbReference type="Pfam" id="PF25390"/>
    </source>
</evidence>
<proteinExistence type="predicted"/>
<evidence type="ECO:0000256" key="3">
    <source>
        <dbReference type="PROSITE-ProRule" id="PRU00235"/>
    </source>
</evidence>
<dbReference type="InterPro" id="IPR000408">
    <property type="entry name" value="Reg_chr_condens"/>
</dbReference>
<dbReference type="Pfam" id="PF25390">
    <property type="entry name" value="WD40_RLD"/>
    <property type="match status" value="1"/>
</dbReference>
<feature type="repeat" description="RCC1" evidence="3">
    <location>
        <begin position="43"/>
        <end position="104"/>
    </location>
</feature>
<gene>
    <name evidence="6" type="ORF">DNG_03769</name>
</gene>
<keyword evidence="2" id="KW-0677">Repeat</keyword>
<dbReference type="Gene3D" id="2.130.10.30">
    <property type="entry name" value="Regulator of chromosome condensation 1/beta-lactamase-inhibitor protein II"/>
    <property type="match status" value="1"/>
</dbReference>
<dbReference type="PROSITE" id="PS00625">
    <property type="entry name" value="RCC1_1"/>
    <property type="match status" value="1"/>
</dbReference>
<dbReference type="EMBL" id="ONZQ02000004">
    <property type="protein sequence ID" value="SPO01021.1"/>
    <property type="molecule type" value="Genomic_DNA"/>
</dbReference>
<dbReference type="InterPro" id="IPR058923">
    <property type="entry name" value="RCC1-like_dom"/>
</dbReference>
<reference evidence="6" key="1">
    <citation type="submission" date="2018-03" db="EMBL/GenBank/DDBJ databases">
        <authorList>
            <person name="Guldener U."/>
        </authorList>
    </citation>
    <scope>NUCLEOTIDE SEQUENCE</scope>
</reference>
<dbReference type="PROSITE" id="PS50012">
    <property type="entry name" value="RCC1_3"/>
    <property type="match status" value="6"/>
</dbReference>
<feature type="repeat" description="RCC1" evidence="3">
    <location>
        <begin position="223"/>
        <end position="277"/>
    </location>
</feature>
<feature type="repeat" description="RCC1" evidence="3">
    <location>
        <begin position="159"/>
        <end position="222"/>
    </location>
</feature>
<dbReference type="PANTHER" id="PTHR45982">
    <property type="entry name" value="REGULATOR OF CHROMOSOME CONDENSATION"/>
    <property type="match status" value="1"/>
</dbReference>
<feature type="compositionally biased region" description="Low complexity" evidence="4">
    <location>
        <begin position="1"/>
        <end position="15"/>
    </location>
</feature>
<comment type="caution">
    <text evidence="6">The sequence shown here is derived from an EMBL/GenBank/DDBJ whole genome shotgun (WGS) entry which is preliminary data.</text>
</comment>
<dbReference type="PROSITE" id="PS00626">
    <property type="entry name" value="RCC1_2"/>
    <property type="match status" value="1"/>
</dbReference>
<dbReference type="AlphaFoldDB" id="A0AAE8SUK8"/>
<dbReference type="InterPro" id="IPR009091">
    <property type="entry name" value="RCC1/BLIP-II"/>
</dbReference>
<dbReference type="GO" id="GO:0005085">
    <property type="term" value="F:guanyl-nucleotide exchange factor activity"/>
    <property type="evidence" value="ECO:0007669"/>
    <property type="project" value="TreeGrafter"/>
</dbReference>
<evidence type="ECO:0000256" key="2">
    <source>
        <dbReference type="ARBA" id="ARBA00022737"/>
    </source>
</evidence>
<keyword evidence="1" id="KW-0344">Guanine-nucleotide releasing factor</keyword>
<organism evidence="6 7">
    <name type="scientific">Cephalotrichum gorgonifer</name>
    <dbReference type="NCBI Taxonomy" id="2041049"/>
    <lineage>
        <taxon>Eukaryota</taxon>
        <taxon>Fungi</taxon>
        <taxon>Dikarya</taxon>
        <taxon>Ascomycota</taxon>
        <taxon>Pezizomycotina</taxon>
        <taxon>Sordariomycetes</taxon>
        <taxon>Hypocreomycetidae</taxon>
        <taxon>Microascales</taxon>
        <taxon>Microascaceae</taxon>
        <taxon>Cephalotrichum</taxon>
    </lineage>
</organism>
<sequence>MNPQSPQSTSPAPAEALDEEPAAATTTTPRRRKRPNVRPTTKLNVFITGGSDPRDLGLSSKPPRYPNAEGGTRRPVLNKLLAADKVGVVQVSAGQKHAAALTHDGEVLTWGCNDFFALGRVTATEDDEATPTVVRGLEALDIVQVVATNHATFVLTTSGLVFGWGTFMGDDGIIGFTKEIIEKKTKARPEELAARTPTPVHGLRDITHLAAGSNHVLALTRGGNVFAWGAGHQGELGRRLVYRHRYESLTPRSVSFPRNAIARIFAGFSHSFAVDRQGRVFAWGLNNFGQTGIPAEGDEERPANPHVNHPERVQSLEGIKVECIAAGLHHSAACTEDGRVMVWGRCDADQVGASLKLVPDELLLRDDRGMPRMVVVPIQIPSLEASTVAAGTDNCFAINRDGVLLAWGFSDNFRTGLKKEDSANEPKLVTSGALADVKCTSVISRGSFTVFTVLAE</sequence>
<protein>
    <submittedName>
        <fullName evidence="6">Related to RCC1 domain</fullName>
    </submittedName>
</protein>
<dbReference type="GO" id="GO:0005737">
    <property type="term" value="C:cytoplasm"/>
    <property type="evidence" value="ECO:0007669"/>
    <property type="project" value="TreeGrafter"/>
</dbReference>
<feature type="repeat" description="RCC1" evidence="3">
    <location>
        <begin position="278"/>
        <end position="337"/>
    </location>
</feature>
<dbReference type="SUPFAM" id="SSF50985">
    <property type="entry name" value="RCC1/BLIP-II"/>
    <property type="match status" value="1"/>
</dbReference>
<dbReference type="PRINTS" id="PR00633">
    <property type="entry name" value="RCCNDNSATION"/>
</dbReference>
<dbReference type="Proteomes" id="UP001187682">
    <property type="component" value="Unassembled WGS sequence"/>
</dbReference>
<dbReference type="InterPro" id="IPR051553">
    <property type="entry name" value="Ran_GTPase-activating"/>
</dbReference>
<accession>A0AAE8SUK8</accession>
<evidence type="ECO:0000313" key="6">
    <source>
        <dbReference type="EMBL" id="SPO01021.1"/>
    </source>
</evidence>
<feature type="repeat" description="RCC1" evidence="3">
    <location>
        <begin position="338"/>
        <end position="401"/>
    </location>
</feature>
<name>A0AAE8SUK8_9PEZI</name>
<dbReference type="PANTHER" id="PTHR45982:SF1">
    <property type="entry name" value="REGULATOR OF CHROMOSOME CONDENSATION"/>
    <property type="match status" value="1"/>
</dbReference>
<feature type="repeat" description="RCC1" evidence="3">
    <location>
        <begin position="105"/>
        <end position="158"/>
    </location>
</feature>
<evidence type="ECO:0000256" key="4">
    <source>
        <dbReference type="SAM" id="MobiDB-lite"/>
    </source>
</evidence>
<feature type="domain" description="RCC1-like" evidence="5">
    <location>
        <begin position="45"/>
        <end position="449"/>
    </location>
</feature>
<evidence type="ECO:0000313" key="7">
    <source>
        <dbReference type="Proteomes" id="UP001187682"/>
    </source>
</evidence>
<evidence type="ECO:0000256" key="1">
    <source>
        <dbReference type="ARBA" id="ARBA00022658"/>
    </source>
</evidence>
<feature type="region of interest" description="Disordered" evidence="4">
    <location>
        <begin position="1"/>
        <end position="72"/>
    </location>
</feature>
<keyword evidence="7" id="KW-1185">Reference proteome</keyword>